<dbReference type="GO" id="GO:0015833">
    <property type="term" value="P:peptide transport"/>
    <property type="evidence" value="ECO:0007669"/>
    <property type="project" value="UniProtKB-KW"/>
</dbReference>
<feature type="transmembrane region" description="Helical" evidence="10">
    <location>
        <begin position="167"/>
        <end position="186"/>
    </location>
</feature>
<dbReference type="InterPro" id="IPR054864">
    <property type="entry name" value="OppC_permease"/>
</dbReference>
<feature type="transmembrane region" description="Helical" evidence="10">
    <location>
        <begin position="109"/>
        <end position="131"/>
    </location>
</feature>
<dbReference type="InterPro" id="IPR025966">
    <property type="entry name" value="OppC_N"/>
</dbReference>
<comment type="subcellular location">
    <subcellularLocation>
        <location evidence="1 10">Cell membrane</location>
        <topology evidence="1 10">Multi-pass membrane protein</topology>
    </subcellularLocation>
</comment>
<evidence type="ECO:0000313" key="12">
    <source>
        <dbReference type="Proteomes" id="UP000487649"/>
    </source>
</evidence>
<sequence>MMSDSRFEFVKIDVQASEHIAAPAYSYWRSVSRAFFAKKTTVFLLIVVIVFSLIALIQPILSGYDPQIVPNINDASMRFLGPSAQYPFGTDDVGNSVWDVVWAGTKTSLIIGFIVTLINTVVGVFVGAVWGFSKKVDKFMLEVYNIVSSVPYILIVTVLMYAIGRGFWQLVFAMCVTGWLGTAYFIRTQVMIIRDREYNLASKCLGTPTGRLVTRNILPYLISVIMTIVAGDIPGAIGTEVTLSYLGIGLGVDTPSLGRMISKYANYFNGYPHLFWAPVLVLAVVTVSLYVIGQSLADASDPRTHM</sequence>
<dbReference type="InterPro" id="IPR000515">
    <property type="entry name" value="MetI-like"/>
</dbReference>
<evidence type="ECO:0000256" key="6">
    <source>
        <dbReference type="ARBA" id="ARBA00022927"/>
    </source>
</evidence>
<dbReference type="InterPro" id="IPR035906">
    <property type="entry name" value="MetI-like_sf"/>
</dbReference>
<gene>
    <name evidence="11" type="ORF">GMA92_07115</name>
</gene>
<dbReference type="OrthoDB" id="9797852at2"/>
<evidence type="ECO:0000256" key="3">
    <source>
        <dbReference type="ARBA" id="ARBA00022475"/>
    </source>
</evidence>
<keyword evidence="6" id="KW-0653">Protein transport</keyword>
<feature type="transmembrane region" description="Helical" evidence="10">
    <location>
        <begin position="274"/>
        <end position="293"/>
    </location>
</feature>
<evidence type="ECO:0000256" key="10">
    <source>
        <dbReference type="RuleBase" id="RU363032"/>
    </source>
</evidence>
<feature type="transmembrane region" description="Helical" evidence="10">
    <location>
        <begin position="143"/>
        <end position="161"/>
    </location>
</feature>
<dbReference type="PANTHER" id="PTHR43386:SF24">
    <property type="entry name" value="OLIGOPEPTIDE TRANSPORT SYSTEM PERMEASE PROTEIN AMID"/>
    <property type="match status" value="1"/>
</dbReference>
<evidence type="ECO:0000256" key="4">
    <source>
        <dbReference type="ARBA" id="ARBA00022692"/>
    </source>
</evidence>
<accession>A0A6A8SH75</accession>
<name>A0A6A8SH75_9FIRM</name>
<dbReference type="GO" id="GO:0015031">
    <property type="term" value="P:protein transport"/>
    <property type="evidence" value="ECO:0007669"/>
    <property type="project" value="UniProtKB-KW"/>
</dbReference>
<evidence type="ECO:0000256" key="1">
    <source>
        <dbReference type="ARBA" id="ARBA00004651"/>
    </source>
</evidence>
<dbReference type="RefSeq" id="WP_006785557.1">
    <property type="nucleotide sequence ID" value="NZ_JBKXON010000110.1"/>
</dbReference>
<keyword evidence="3" id="KW-1003">Cell membrane</keyword>
<reference evidence="11 12" key="1">
    <citation type="journal article" date="2019" name="Nat. Med.">
        <title>A library of human gut bacterial isolates paired with longitudinal multiomics data enables mechanistic microbiome research.</title>
        <authorList>
            <person name="Poyet M."/>
            <person name="Groussin M."/>
            <person name="Gibbons S.M."/>
            <person name="Avila-Pacheco J."/>
            <person name="Jiang X."/>
            <person name="Kearney S.M."/>
            <person name="Perrotta A.R."/>
            <person name="Berdy B."/>
            <person name="Zhao S."/>
            <person name="Lieberman T.D."/>
            <person name="Swanson P.K."/>
            <person name="Smith M."/>
            <person name="Roesemann S."/>
            <person name="Alexander J.E."/>
            <person name="Rich S.A."/>
            <person name="Livny J."/>
            <person name="Vlamakis H."/>
            <person name="Clish C."/>
            <person name="Bullock K."/>
            <person name="Deik A."/>
            <person name="Scott J."/>
            <person name="Pierce K.A."/>
            <person name="Xavier R.J."/>
            <person name="Alm E.J."/>
        </authorList>
    </citation>
    <scope>NUCLEOTIDE SEQUENCE [LARGE SCALE GENOMIC DNA]</scope>
    <source>
        <strain evidence="11 12">BIOML-A198</strain>
    </source>
</reference>
<dbReference type="Pfam" id="PF00528">
    <property type="entry name" value="BPD_transp_1"/>
    <property type="match status" value="1"/>
</dbReference>
<feature type="transmembrane region" description="Helical" evidence="10">
    <location>
        <begin position="217"/>
        <end position="237"/>
    </location>
</feature>
<keyword evidence="7 10" id="KW-1133">Transmembrane helix</keyword>
<dbReference type="AlphaFoldDB" id="A0A6A8SH75"/>
<comment type="caution">
    <text evidence="11">The sequence shown here is derived from an EMBL/GenBank/DDBJ whole genome shotgun (WGS) entry which is preliminary data.</text>
</comment>
<keyword evidence="5" id="KW-0571">Peptide transport</keyword>
<dbReference type="SUPFAM" id="SSF161098">
    <property type="entry name" value="MetI-like"/>
    <property type="match status" value="1"/>
</dbReference>
<dbReference type="EMBL" id="WMQE01000013">
    <property type="protein sequence ID" value="MTK21189.1"/>
    <property type="molecule type" value="Genomic_DNA"/>
</dbReference>
<dbReference type="InterPro" id="IPR050366">
    <property type="entry name" value="BP-dependent_transpt_permease"/>
</dbReference>
<dbReference type="Proteomes" id="UP000487649">
    <property type="component" value="Unassembled WGS sequence"/>
</dbReference>
<dbReference type="GO" id="GO:0005886">
    <property type="term" value="C:plasma membrane"/>
    <property type="evidence" value="ECO:0007669"/>
    <property type="project" value="UniProtKB-SubCell"/>
</dbReference>
<dbReference type="CDD" id="cd06261">
    <property type="entry name" value="TM_PBP2"/>
    <property type="match status" value="1"/>
</dbReference>
<dbReference type="Pfam" id="PF12911">
    <property type="entry name" value="OppC_N"/>
    <property type="match status" value="1"/>
</dbReference>
<comment type="similarity">
    <text evidence="9">Belongs to the binding-protein-dependent transport system permease family. OppBC subfamily.</text>
</comment>
<keyword evidence="4 10" id="KW-0812">Transmembrane</keyword>
<dbReference type="PANTHER" id="PTHR43386">
    <property type="entry name" value="OLIGOPEPTIDE TRANSPORT SYSTEM PERMEASE PROTEIN APPC"/>
    <property type="match status" value="1"/>
</dbReference>
<organism evidence="11 12">
    <name type="scientific">Turicibacter sanguinis</name>
    <dbReference type="NCBI Taxonomy" id="154288"/>
    <lineage>
        <taxon>Bacteria</taxon>
        <taxon>Bacillati</taxon>
        <taxon>Bacillota</taxon>
        <taxon>Erysipelotrichia</taxon>
        <taxon>Erysipelotrichales</taxon>
        <taxon>Turicibacteraceae</taxon>
        <taxon>Turicibacter</taxon>
    </lineage>
</organism>
<evidence type="ECO:0000256" key="7">
    <source>
        <dbReference type="ARBA" id="ARBA00022989"/>
    </source>
</evidence>
<evidence type="ECO:0000256" key="2">
    <source>
        <dbReference type="ARBA" id="ARBA00022448"/>
    </source>
</evidence>
<feature type="transmembrane region" description="Helical" evidence="10">
    <location>
        <begin position="42"/>
        <end position="61"/>
    </location>
</feature>
<proteinExistence type="inferred from homology"/>
<evidence type="ECO:0000256" key="5">
    <source>
        <dbReference type="ARBA" id="ARBA00022856"/>
    </source>
</evidence>
<dbReference type="NCBIfam" id="NF043080">
    <property type="entry name" value="MMSYN1_0166"/>
    <property type="match status" value="1"/>
</dbReference>
<dbReference type="PROSITE" id="PS50928">
    <property type="entry name" value="ABC_TM1"/>
    <property type="match status" value="1"/>
</dbReference>
<evidence type="ECO:0000256" key="9">
    <source>
        <dbReference type="ARBA" id="ARBA00024202"/>
    </source>
</evidence>
<evidence type="ECO:0000313" key="11">
    <source>
        <dbReference type="EMBL" id="MTK21189.1"/>
    </source>
</evidence>
<keyword evidence="2 10" id="KW-0813">Transport</keyword>
<dbReference type="GO" id="GO:0055085">
    <property type="term" value="P:transmembrane transport"/>
    <property type="evidence" value="ECO:0007669"/>
    <property type="project" value="InterPro"/>
</dbReference>
<evidence type="ECO:0000256" key="8">
    <source>
        <dbReference type="ARBA" id="ARBA00023136"/>
    </source>
</evidence>
<keyword evidence="8 10" id="KW-0472">Membrane</keyword>
<protein>
    <submittedName>
        <fullName evidence="11">ABC transporter permease subunit</fullName>
    </submittedName>
</protein>
<dbReference type="Gene3D" id="1.10.3720.10">
    <property type="entry name" value="MetI-like"/>
    <property type="match status" value="1"/>
</dbReference>